<evidence type="ECO:0000256" key="3">
    <source>
        <dbReference type="ARBA" id="ARBA00022793"/>
    </source>
</evidence>
<dbReference type="EC" id="4.1.1.23" evidence="6"/>
<evidence type="ECO:0000256" key="7">
    <source>
        <dbReference type="PIRSR" id="PIRSR614732-1"/>
    </source>
</evidence>
<dbReference type="InterPro" id="IPR013785">
    <property type="entry name" value="Aldolase_TIM"/>
</dbReference>
<keyword evidence="5 6" id="KW-0456">Lyase</keyword>
<feature type="binding site" evidence="6 8">
    <location>
        <position position="189"/>
    </location>
    <ligand>
        <name>substrate</name>
    </ligand>
</feature>
<dbReference type="GO" id="GO:0005829">
    <property type="term" value="C:cytosol"/>
    <property type="evidence" value="ECO:0007669"/>
    <property type="project" value="TreeGrafter"/>
</dbReference>
<comment type="subunit">
    <text evidence="6">Homodimer.</text>
</comment>
<dbReference type="InterPro" id="IPR011060">
    <property type="entry name" value="RibuloseP-bd_barrel"/>
</dbReference>
<reference evidence="10 11" key="1">
    <citation type="submission" date="2020-10" db="EMBL/GenBank/DDBJ databases">
        <title>Olsenella immobilis sp.nov., isolated from the mud in a fermentation cellar used for the production of Chinese strong-flavoured liquor.</title>
        <authorList>
            <person name="Lu L."/>
        </authorList>
    </citation>
    <scope>NUCLEOTIDE SEQUENCE [LARGE SCALE GENOMIC DNA]</scope>
    <source>
        <strain evidence="10 11">LZLJ-2</strain>
    </source>
</reference>
<organism evidence="10 11">
    <name type="scientific">Thermophilibacter immobilis</name>
    <dbReference type="NCBI Taxonomy" id="2779519"/>
    <lineage>
        <taxon>Bacteria</taxon>
        <taxon>Bacillati</taxon>
        <taxon>Actinomycetota</taxon>
        <taxon>Coriobacteriia</taxon>
        <taxon>Coriobacteriales</taxon>
        <taxon>Atopobiaceae</taxon>
        <taxon>Thermophilibacter</taxon>
    </lineage>
</organism>
<comment type="catalytic activity">
    <reaction evidence="6">
        <text>orotidine 5'-phosphate + H(+) = UMP + CO2</text>
        <dbReference type="Rhea" id="RHEA:11596"/>
        <dbReference type="ChEBI" id="CHEBI:15378"/>
        <dbReference type="ChEBI" id="CHEBI:16526"/>
        <dbReference type="ChEBI" id="CHEBI:57538"/>
        <dbReference type="ChEBI" id="CHEBI:57865"/>
        <dbReference type="EC" id="4.1.1.23"/>
    </reaction>
</comment>
<dbReference type="SUPFAM" id="SSF51366">
    <property type="entry name" value="Ribulose-phoshate binding barrel"/>
    <property type="match status" value="1"/>
</dbReference>
<evidence type="ECO:0000256" key="8">
    <source>
        <dbReference type="PIRSR" id="PIRSR614732-2"/>
    </source>
</evidence>
<dbReference type="SMART" id="SM00934">
    <property type="entry name" value="OMPdecase"/>
    <property type="match status" value="1"/>
</dbReference>
<evidence type="ECO:0000313" key="10">
    <source>
        <dbReference type="EMBL" id="QOY61445.1"/>
    </source>
</evidence>
<feature type="active site" description="For OMPdecase activity" evidence="7">
    <location>
        <position position="64"/>
    </location>
</feature>
<dbReference type="HAMAP" id="MF_01200_B">
    <property type="entry name" value="OMPdecase_type1_B"/>
    <property type="match status" value="1"/>
</dbReference>
<dbReference type="PANTHER" id="PTHR32119">
    <property type="entry name" value="OROTIDINE 5'-PHOSPHATE DECARBOXYLASE"/>
    <property type="match status" value="1"/>
</dbReference>
<dbReference type="InterPro" id="IPR001754">
    <property type="entry name" value="OMPdeCOase_dom"/>
</dbReference>
<gene>
    <name evidence="6 10" type="primary">pyrF</name>
    <name evidence="10" type="ORF">INP52_04480</name>
</gene>
<feature type="binding site" evidence="6 8">
    <location>
        <position position="16"/>
    </location>
    <ligand>
        <name>substrate</name>
    </ligand>
</feature>
<feature type="binding site" evidence="6 8">
    <location>
        <position position="128"/>
    </location>
    <ligand>
        <name>substrate</name>
    </ligand>
</feature>
<keyword evidence="11" id="KW-1185">Reference proteome</keyword>
<dbReference type="KEGG" id="tio:INP52_04480"/>
<dbReference type="Pfam" id="PF00215">
    <property type="entry name" value="OMPdecase"/>
    <property type="match status" value="1"/>
</dbReference>
<evidence type="ECO:0000256" key="6">
    <source>
        <dbReference type="HAMAP-Rule" id="MF_01200"/>
    </source>
</evidence>
<feature type="domain" description="Orotidine 5'-phosphate decarboxylase" evidence="9">
    <location>
        <begin position="10"/>
        <end position="234"/>
    </location>
</feature>
<feature type="binding site" evidence="6 8">
    <location>
        <position position="219"/>
    </location>
    <ligand>
        <name>substrate</name>
    </ligand>
</feature>
<evidence type="ECO:0000313" key="11">
    <source>
        <dbReference type="Proteomes" id="UP000593735"/>
    </source>
</evidence>
<dbReference type="NCBIfam" id="NF001273">
    <property type="entry name" value="PRK00230.1"/>
    <property type="match status" value="1"/>
</dbReference>
<evidence type="ECO:0000256" key="5">
    <source>
        <dbReference type="ARBA" id="ARBA00023239"/>
    </source>
</evidence>
<dbReference type="CDD" id="cd04725">
    <property type="entry name" value="OMP_decarboxylase_like"/>
    <property type="match status" value="1"/>
</dbReference>
<name>A0A7S7MA07_9ACTN</name>
<dbReference type="RefSeq" id="WP_194372746.1">
    <property type="nucleotide sequence ID" value="NZ_CP063767.1"/>
</dbReference>
<dbReference type="Gene3D" id="3.20.20.70">
    <property type="entry name" value="Aldolase class I"/>
    <property type="match status" value="1"/>
</dbReference>
<proteinExistence type="inferred from homology"/>
<keyword evidence="4 6" id="KW-0665">Pyrimidine biosynthesis</keyword>
<dbReference type="GO" id="GO:0006207">
    <property type="term" value="P:'de novo' pyrimidine nucleobase biosynthetic process"/>
    <property type="evidence" value="ECO:0007669"/>
    <property type="project" value="InterPro"/>
</dbReference>
<dbReference type="NCBIfam" id="TIGR01740">
    <property type="entry name" value="pyrF"/>
    <property type="match status" value="1"/>
</dbReference>
<dbReference type="EMBL" id="CP063767">
    <property type="protein sequence ID" value="QOY61445.1"/>
    <property type="molecule type" value="Genomic_DNA"/>
</dbReference>
<dbReference type="InterPro" id="IPR014732">
    <property type="entry name" value="OMPdecase"/>
</dbReference>
<feature type="binding site" evidence="6 8">
    <location>
        <position position="37"/>
    </location>
    <ligand>
        <name>substrate</name>
    </ligand>
</feature>
<dbReference type="GO" id="GO:0044205">
    <property type="term" value="P:'de novo' UMP biosynthetic process"/>
    <property type="evidence" value="ECO:0007669"/>
    <property type="project" value="UniProtKB-UniRule"/>
</dbReference>
<protein>
    <recommendedName>
        <fullName evidence="6">Orotidine 5'-phosphate decarboxylase</fullName>
        <ecNumber evidence="6">4.1.1.23</ecNumber>
    </recommendedName>
    <alternativeName>
        <fullName evidence="6">OMP decarboxylase</fullName>
        <shortName evidence="6">OMPDCase</shortName>
        <shortName evidence="6">OMPdecase</shortName>
    </alternativeName>
</protein>
<comment type="function">
    <text evidence="1 6">Catalyzes the decarboxylation of orotidine 5'-monophosphate (OMP) to uridine 5'-monophosphate (UMP).</text>
</comment>
<keyword evidence="3 6" id="KW-0210">Decarboxylase</keyword>
<feature type="active site" description="For OMPdecase activity" evidence="7">
    <location>
        <position position="69"/>
    </location>
</feature>
<dbReference type="UniPathway" id="UPA00070">
    <property type="reaction ID" value="UER00120"/>
</dbReference>
<dbReference type="AlphaFoldDB" id="A0A7S7MA07"/>
<feature type="active site" description="For OMPdecase activity" evidence="7">
    <location>
        <position position="66"/>
    </location>
</feature>
<dbReference type="PANTHER" id="PTHR32119:SF2">
    <property type="entry name" value="OROTIDINE 5'-PHOSPHATE DECARBOXYLASE"/>
    <property type="match status" value="1"/>
</dbReference>
<evidence type="ECO:0000256" key="4">
    <source>
        <dbReference type="ARBA" id="ARBA00022975"/>
    </source>
</evidence>
<evidence type="ECO:0000259" key="9">
    <source>
        <dbReference type="SMART" id="SM00934"/>
    </source>
</evidence>
<dbReference type="GO" id="GO:0004590">
    <property type="term" value="F:orotidine-5'-phosphate decarboxylase activity"/>
    <property type="evidence" value="ECO:0007669"/>
    <property type="project" value="UniProtKB-UniRule"/>
</dbReference>
<feature type="binding site" evidence="6 8">
    <location>
        <position position="198"/>
    </location>
    <ligand>
        <name>substrate</name>
    </ligand>
</feature>
<dbReference type="Proteomes" id="UP000593735">
    <property type="component" value="Chromosome"/>
</dbReference>
<dbReference type="InterPro" id="IPR047596">
    <property type="entry name" value="OMPdecase_bac"/>
</dbReference>
<accession>A0A7S7MA07</accession>
<feature type="binding site" evidence="6 8">
    <location>
        <position position="218"/>
    </location>
    <ligand>
        <name>substrate</name>
    </ligand>
</feature>
<comment type="similarity">
    <text evidence="6">Belongs to the OMP decarboxylase family. Type 1 subfamily.</text>
</comment>
<sequence length="240" mass="24882">MLSYEEASDKVIVALDCDRARALELAELLSGRARWVKVGMTLFYAEGPVVVDDLRARGLSVFLDLKIYDIPFQVQGAVRAASLTGADLLSIHGLGASAMIRAARAGAEEAAFERDGARTRLLAISVLTSMGARALAEVGIFDPLPREVSRLAALSHSAGADGLVCSPQEAARMRSLLGPEALIVCPGVRPAGSAFADQRRVATPSQALAAGASQLVVGRPIAGAADPAGAFDAICAELMA</sequence>
<feature type="binding site" evidence="6">
    <location>
        <begin position="64"/>
        <end position="73"/>
    </location>
    <ligand>
        <name>substrate</name>
    </ligand>
</feature>
<feature type="active site" description="Proton donor" evidence="6">
    <location>
        <position position="66"/>
    </location>
</feature>
<evidence type="ECO:0000256" key="2">
    <source>
        <dbReference type="ARBA" id="ARBA00004861"/>
    </source>
</evidence>
<evidence type="ECO:0000256" key="1">
    <source>
        <dbReference type="ARBA" id="ARBA00002356"/>
    </source>
</evidence>
<comment type="pathway">
    <text evidence="2 6">Pyrimidine metabolism; UMP biosynthesis via de novo pathway; UMP from orotate: step 2/2.</text>
</comment>